<dbReference type="OrthoDB" id="6378952at2759"/>
<feature type="region of interest" description="Disordered" evidence="1">
    <location>
        <begin position="96"/>
        <end position="270"/>
    </location>
</feature>
<dbReference type="AlphaFoldDB" id="A0A6L2PKB3"/>
<reference evidence="4" key="1">
    <citation type="submission" date="2020-01" db="EMBL/GenBank/DDBJ databases">
        <title>Draft genome sequence of the Termite Coptotermes fromosanus.</title>
        <authorList>
            <person name="Itakura S."/>
            <person name="Yosikawa Y."/>
            <person name="Umezawa K."/>
        </authorList>
    </citation>
    <scope>NUCLEOTIDE SEQUENCE [LARGE SCALE GENOMIC DNA]</scope>
</reference>
<dbReference type="Proteomes" id="UP000502823">
    <property type="component" value="Unassembled WGS sequence"/>
</dbReference>
<dbReference type="InterPro" id="IPR056345">
    <property type="entry name" value="Znf-C2H2_CIZ1"/>
</dbReference>
<evidence type="ECO:0000259" key="2">
    <source>
        <dbReference type="PROSITE" id="PS00028"/>
    </source>
</evidence>
<comment type="caution">
    <text evidence="3">The sequence shown here is derived from an EMBL/GenBank/DDBJ whole genome shotgun (WGS) entry which is preliminary data.</text>
</comment>
<feature type="region of interest" description="Disordered" evidence="1">
    <location>
        <begin position="540"/>
        <end position="675"/>
    </location>
</feature>
<proteinExistence type="predicted"/>
<feature type="compositionally biased region" description="Basic and acidic residues" evidence="1">
    <location>
        <begin position="185"/>
        <end position="265"/>
    </location>
</feature>
<keyword evidence="4" id="KW-1185">Reference proteome</keyword>
<dbReference type="InParanoid" id="A0A6L2PKB3"/>
<protein>
    <recommendedName>
        <fullName evidence="2">C2H2-type domain-containing protein</fullName>
    </recommendedName>
</protein>
<evidence type="ECO:0000256" key="1">
    <source>
        <dbReference type="SAM" id="MobiDB-lite"/>
    </source>
</evidence>
<evidence type="ECO:0000313" key="3">
    <source>
        <dbReference type="EMBL" id="GFG30938.1"/>
    </source>
</evidence>
<dbReference type="EMBL" id="BLKM01000267">
    <property type="protein sequence ID" value="GFG30938.1"/>
    <property type="molecule type" value="Genomic_DNA"/>
</dbReference>
<dbReference type="PANTHER" id="PTHR15491:SF9">
    <property type="entry name" value="CIP1-INTERACTING ZINC FINGER PROTEIN"/>
    <property type="match status" value="1"/>
</dbReference>
<feature type="compositionally biased region" description="Basic and acidic residues" evidence="1">
    <location>
        <begin position="540"/>
        <end position="567"/>
    </location>
</feature>
<feature type="compositionally biased region" description="Acidic residues" evidence="1">
    <location>
        <begin position="634"/>
        <end position="647"/>
    </location>
</feature>
<evidence type="ECO:0000313" key="4">
    <source>
        <dbReference type="Proteomes" id="UP000502823"/>
    </source>
</evidence>
<feature type="domain" description="C2H2-type" evidence="2">
    <location>
        <begin position="352"/>
        <end position="374"/>
    </location>
</feature>
<feature type="domain" description="C2H2-type" evidence="2">
    <location>
        <begin position="499"/>
        <end position="521"/>
    </location>
</feature>
<feature type="region of interest" description="Disordered" evidence="1">
    <location>
        <begin position="710"/>
        <end position="744"/>
    </location>
</feature>
<organism evidence="3 4">
    <name type="scientific">Coptotermes formosanus</name>
    <name type="common">Formosan subterranean termite</name>
    <dbReference type="NCBI Taxonomy" id="36987"/>
    <lineage>
        <taxon>Eukaryota</taxon>
        <taxon>Metazoa</taxon>
        <taxon>Ecdysozoa</taxon>
        <taxon>Arthropoda</taxon>
        <taxon>Hexapoda</taxon>
        <taxon>Insecta</taxon>
        <taxon>Pterygota</taxon>
        <taxon>Neoptera</taxon>
        <taxon>Polyneoptera</taxon>
        <taxon>Dictyoptera</taxon>
        <taxon>Blattodea</taxon>
        <taxon>Blattoidea</taxon>
        <taxon>Termitoidae</taxon>
        <taxon>Rhinotermitidae</taxon>
        <taxon>Coptotermes</taxon>
    </lineage>
</organism>
<feature type="region of interest" description="Disordered" evidence="1">
    <location>
        <begin position="417"/>
        <end position="467"/>
    </location>
</feature>
<sequence>MSQNRGYRRDGRQSYQMNSSAHYGGRSGQQMNVNPWEGGLVPGGRSGVAGLLPTPPQTNLLSQLSSPEAQLALASNLLSTLLRPQQQAPQVPSLLSLGSLDHLGNSGGSVYRQHSGYGPGRFQDPGPNRRKRMESRRQEPYSKPTQGRRPAPARGGSERKPGGSQGLRSPSVGKSRSGSGTKPGGKADRKDDDKEPKKDKDQEDDKSSGAEKKTDEEDIKRDEGEDGEKKREWKDEKKSEELSGDNKEEKDEDKLNDDKDKDVVEKVPTSRYSGIPPSLFYCHVCKKHMWDDNVAEQQREIEMERMKRQGKKVNMSIREYCTMCDLHFFGNLIVHRKNDRHQQLKNFLHPRCLPCGKEFPTRVEWDHHKLTPLHLKKTAEARKSRKAGSDDEFGIEELISGEGGGFGDDFSKREIKVRTREEEEDEIKEADKINEGGKGTDKSERGDGVEKNEGAEKDGEGKEEGESTVIGSLRFRVPKYNPDVAVGLSLLKKVNGQICRACHRFFINVEDAKTHCRTLMHYNNFVALVKEKAKAAEAKERREAKAEAKNREGSAEKSEKGVKRTEDVNTVDDEGNWKRRKVANAEEEDEDADADVCMAPDEARVNETVTTNPVVKEETSEKVPTNGSKKYDPLEADAEESNPEDESKDAQSETPVKEEEEKLKMKDDTIGDDNLWAEVDRDIGSLLETVDGEAETESLNDLMEDELLAVKQEPDSATRGSRSSHRNKAVRGSPAAKARGKKKK</sequence>
<dbReference type="Pfam" id="PF23330">
    <property type="entry name" value="zf-C2H2_14"/>
    <property type="match status" value="1"/>
</dbReference>
<dbReference type="InterPro" id="IPR013087">
    <property type="entry name" value="Znf_C2H2_type"/>
</dbReference>
<name>A0A6L2PKB3_COPFO</name>
<dbReference type="InterPro" id="IPR026811">
    <property type="entry name" value="CIZ1"/>
</dbReference>
<feature type="compositionally biased region" description="Polar residues" evidence="1">
    <location>
        <begin position="166"/>
        <end position="180"/>
    </location>
</feature>
<gene>
    <name evidence="3" type="ORF">Cfor_04036</name>
</gene>
<feature type="compositionally biased region" description="Basic and acidic residues" evidence="1">
    <location>
        <begin position="648"/>
        <end position="669"/>
    </location>
</feature>
<feature type="region of interest" description="Disordered" evidence="1">
    <location>
        <begin position="1"/>
        <end position="63"/>
    </location>
</feature>
<feature type="compositionally biased region" description="Basic and acidic residues" evidence="1">
    <location>
        <begin position="429"/>
        <end position="465"/>
    </location>
</feature>
<dbReference type="PANTHER" id="PTHR15491">
    <property type="match status" value="1"/>
</dbReference>
<accession>A0A6L2PKB3</accession>
<dbReference type="GO" id="GO:0005634">
    <property type="term" value="C:nucleus"/>
    <property type="evidence" value="ECO:0007669"/>
    <property type="project" value="TreeGrafter"/>
</dbReference>
<feature type="compositionally biased region" description="Acidic residues" evidence="1">
    <location>
        <begin position="585"/>
        <end position="594"/>
    </location>
</feature>
<dbReference type="PROSITE" id="PS00028">
    <property type="entry name" value="ZINC_FINGER_C2H2_1"/>
    <property type="match status" value="2"/>
</dbReference>